<comment type="subcellular location">
    <subcellularLocation>
        <location evidence="8">Golgi apparatus membrane</location>
        <topology evidence="8">Multi-pass membrane protein</topology>
    </subcellularLocation>
    <subcellularLocation>
        <location evidence="1">Membrane</location>
        <topology evidence="1">Multi-pass membrane protein</topology>
    </subcellularLocation>
</comment>
<dbReference type="GO" id="GO:0015031">
    <property type="term" value="P:protein transport"/>
    <property type="evidence" value="ECO:0007669"/>
    <property type="project" value="UniProtKB-KW"/>
</dbReference>
<feature type="transmembrane region" description="Helical" evidence="8">
    <location>
        <begin position="93"/>
        <end position="112"/>
    </location>
</feature>
<evidence type="ECO:0000256" key="1">
    <source>
        <dbReference type="ARBA" id="ARBA00004141"/>
    </source>
</evidence>
<dbReference type="AlphaFoldDB" id="A0A367IJE3"/>
<evidence type="ECO:0000313" key="10">
    <source>
        <dbReference type="Proteomes" id="UP000253551"/>
    </source>
</evidence>
<feature type="non-terminal residue" evidence="9">
    <location>
        <position position="114"/>
    </location>
</feature>
<keyword evidence="3 8" id="KW-0812">Transmembrane</keyword>
<evidence type="ECO:0000256" key="4">
    <source>
        <dbReference type="ARBA" id="ARBA00022927"/>
    </source>
</evidence>
<evidence type="ECO:0000256" key="3">
    <source>
        <dbReference type="ARBA" id="ARBA00022692"/>
    </source>
</evidence>
<name>A0A367IJE3_RHIST</name>
<keyword evidence="8" id="KW-0333">Golgi apparatus</keyword>
<keyword evidence="2 8" id="KW-0813">Transport</keyword>
<dbReference type="GO" id="GO:0000139">
    <property type="term" value="C:Golgi membrane"/>
    <property type="evidence" value="ECO:0007669"/>
    <property type="project" value="UniProtKB-SubCell"/>
</dbReference>
<dbReference type="PANTHER" id="PTHR23137:SF6">
    <property type="entry name" value="VESICLE TRANSPORT PROTEIN"/>
    <property type="match status" value="1"/>
</dbReference>
<dbReference type="InterPro" id="IPR011691">
    <property type="entry name" value="Vesicle_transpt_SFT2"/>
</dbReference>
<dbReference type="EMBL" id="PJQM01007742">
    <property type="protein sequence ID" value="RCH77778.1"/>
    <property type="molecule type" value="Genomic_DNA"/>
</dbReference>
<accession>A0A367IJE3</accession>
<comment type="similarity">
    <text evidence="7 8">Belongs to the SFT2 family.</text>
</comment>
<feature type="transmembrane region" description="Helical" evidence="8">
    <location>
        <begin position="32"/>
        <end position="54"/>
    </location>
</feature>
<keyword evidence="4 8" id="KW-0653">Protein transport</keyword>
<dbReference type="OrthoDB" id="73614at2759"/>
<dbReference type="STRING" id="4846.A0A367IJE3"/>
<dbReference type="Proteomes" id="UP000253551">
    <property type="component" value="Unassembled WGS sequence"/>
</dbReference>
<dbReference type="Pfam" id="PF04178">
    <property type="entry name" value="Got1"/>
    <property type="match status" value="1"/>
</dbReference>
<keyword evidence="10" id="KW-1185">Reference proteome</keyword>
<dbReference type="InterPro" id="IPR007305">
    <property type="entry name" value="Vesicle_transpt_Got1/SFT2"/>
</dbReference>
<evidence type="ECO:0000256" key="7">
    <source>
        <dbReference type="ARBA" id="ARBA00025800"/>
    </source>
</evidence>
<proteinExistence type="inferred from homology"/>
<organism evidence="9 10">
    <name type="scientific">Rhizopus stolonifer</name>
    <name type="common">Rhizopus nigricans</name>
    <dbReference type="NCBI Taxonomy" id="4846"/>
    <lineage>
        <taxon>Eukaryota</taxon>
        <taxon>Fungi</taxon>
        <taxon>Fungi incertae sedis</taxon>
        <taxon>Mucoromycota</taxon>
        <taxon>Mucoromycotina</taxon>
        <taxon>Mucoromycetes</taxon>
        <taxon>Mucorales</taxon>
        <taxon>Mucorineae</taxon>
        <taxon>Rhizopodaceae</taxon>
        <taxon>Rhizopus</taxon>
    </lineage>
</organism>
<protein>
    <recommendedName>
        <fullName evidence="8">Protein transport protein SFT2</fullName>
    </recommendedName>
</protein>
<evidence type="ECO:0000256" key="6">
    <source>
        <dbReference type="ARBA" id="ARBA00023136"/>
    </source>
</evidence>
<evidence type="ECO:0000256" key="8">
    <source>
        <dbReference type="RuleBase" id="RU363111"/>
    </source>
</evidence>
<comment type="function">
    <text evidence="8">Nonessential protein required for the fusion of transport vesicles derived from the endocytic pathway with the Golgi complex.</text>
</comment>
<keyword evidence="6 8" id="KW-0472">Membrane</keyword>
<feature type="transmembrane region" description="Helical" evidence="8">
    <location>
        <begin position="60"/>
        <end position="81"/>
    </location>
</feature>
<dbReference type="GO" id="GO:0016192">
    <property type="term" value="P:vesicle-mediated transport"/>
    <property type="evidence" value="ECO:0007669"/>
    <property type="project" value="InterPro"/>
</dbReference>
<comment type="caution">
    <text evidence="9">The sequence shown here is derived from an EMBL/GenBank/DDBJ whole genome shotgun (WGS) entry which is preliminary data.</text>
</comment>
<evidence type="ECO:0000256" key="5">
    <source>
        <dbReference type="ARBA" id="ARBA00022989"/>
    </source>
</evidence>
<keyword evidence="5 8" id="KW-1133">Transmembrane helix</keyword>
<gene>
    <name evidence="9" type="ORF">CU098_002042</name>
</gene>
<sequence>MKFGFFSSDFEDQGTMDNGAWKFCGLEKSQRLFAFGGCFVAGAILSVLSTLLLLVGNITAFAIIYSCGNIISLFSLTFIIGIPKQIKTMFAPVRFWATVIYIGLLVLTLVLATT</sequence>
<reference evidence="9 10" key="1">
    <citation type="journal article" date="2018" name="G3 (Bethesda)">
        <title>Phylogenetic and Phylogenomic Definition of Rhizopus Species.</title>
        <authorList>
            <person name="Gryganskyi A.P."/>
            <person name="Golan J."/>
            <person name="Dolatabadi S."/>
            <person name="Mondo S."/>
            <person name="Robb S."/>
            <person name="Idnurm A."/>
            <person name="Muszewska A."/>
            <person name="Steczkiewicz K."/>
            <person name="Masonjones S."/>
            <person name="Liao H.L."/>
            <person name="Gajdeczka M.T."/>
            <person name="Anike F."/>
            <person name="Vuek A."/>
            <person name="Anishchenko I.M."/>
            <person name="Voigt K."/>
            <person name="de Hoog G.S."/>
            <person name="Smith M.E."/>
            <person name="Heitman J."/>
            <person name="Vilgalys R."/>
            <person name="Stajich J.E."/>
        </authorList>
    </citation>
    <scope>NUCLEOTIDE SEQUENCE [LARGE SCALE GENOMIC DNA]</scope>
    <source>
        <strain evidence="9 10">LSU 92-RS-03</strain>
    </source>
</reference>
<dbReference type="PANTHER" id="PTHR23137">
    <property type="entry name" value="VESICLE TRANSPORT PROTEIN-RELATED"/>
    <property type="match status" value="1"/>
</dbReference>
<comment type="caution">
    <text evidence="8">Lacks conserved residue(s) required for the propagation of feature annotation.</text>
</comment>
<evidence type="ECO:0000313" key="9">
    <source>
        <dbReference type="EMBL" id="RCH77778.1"/>
    </source>
</evidence>
<evidence type="ECO:0000256" key="2">
    <source>
        <dbReference type="ARBA" id="ARBA00022448"/>
    </source>
</evidence>